<evidence type="ECO:0000313" key="2">
    <source>
        <dbReference type="EMBL" id="KAF2004639.1"/>
    </source>
</evidence>
<dbReference type="InterPro" id="IPR056632">
    <property type="entry name" value="DUF7730"/>
</dbReference>
<protein>
    <recommendedName>
        <fullName evidence="1">DUF7730 domain-containing protein</fullName>
    </recommendedName>
</protein>
<dbReference type="Proteomes" id="UP000799779">
    <property type="component" value="Unassembled WGS sequence"/>
</dbReference>
<sequence>MNNENVTQKTSFFCLPFEIRLQIYELIFGLEDIHIIKRFSRPNFRTYSYRCREGTNVQRRGRLCQCIARPDFGYEIRYPSPFSSSREMRKVPNPDPDPPVPGLGIAGLLLTSKAFHVDVLATLHEHRTFEFNDFQALILFSTSASPAAFASIRSVFLDTRPLQSDIGDTDWIECFPLPYQERFDSLNEKHLAEKICRTSSIPLWVAACKTLSLITPLQNLIIVLSFNVFGSRLVTEFPDKFISSERLVFEPLNDFGGSFKALQNFEVHVDWASGDEKWDEREKRFQLVRHVLV</sequence>
<dbReference type="EMBL" id="ML977566">
    <property type="protein sequence ID" value="KAF2004639.1"/>
    <property type="molecule type" value="Genomic_DNA"/>
</dbReference>
<organism evidence="2 3">
    <name type="scientific">Amniculicola lignicola CBS 123094</name>
    <dbReference type="NCBI Taxonomy" id="1392246"/>
    <lineage>
        <taxon>Eukaryota</taxon>
        <taxon>Fungi</taxon>
        <taxon>Dikarya</taxon>
        <taxon>Ascomycota</taxon>
        <taxon>Pezizomycotina</taxon>
        <taxon>Dothideomycetes</taxon>
        <taxon>Pleosporomycetidae</taxon>
        <taxon>Pleosporales</taxon>
        <taxon>Amniculicolaceae</taxon>
        <taxon>Amniculicola</taxon>
    </lineage>
</organism>
<evidence type="ECO:0000313" key="3">
    <source>
        <dbReference type="Proteomes" id="UP000799779"/>
    </source>
</evidence>
<evidence type="ECO:0000259" key="1">
    <source>
        <dbReference type="Pfam" id="PF24864"/>
    </source>
</evidence>
<reference evidence="2" key="1">
    <citation type="journal article" date="2020" name="Stud. Mycol.">
        <title>101 Dothideomycetes genomes: a test case for predicting lifestyles and emergence of pathogens.</title>
        <authorList>
            <person name="Haridas S."/>
            <person name="Albert R."/>
            <person name="Binder M."/>
            <person name="Bloem J."/>
            <person name="Labutti K."/>
            <person name="Salamov A."/>
            <person name="Andreopoulos B."/>
            <person name="Baker S."/>
            <person name="Barry K."/>
            <person name="Bills G."/>
            <person name="Bluhm B."/>
            <person name="Cannon C."/>
            <person name="Castanera R."/>
            <person name="Culley D."/>
            <person name="Daum C."/>
            <person name="Ezra D."/>
            <person name="Gonzalez J."/>
            <person name="Henrissat B."/>
            <person name="Kuo A."/>
            <person name="Liang C."/>
            <person name="Lipzen A."/>
            <person name="Lutzoni F."/>
            <person name="Magnuson J."/>
            <person name="Mondo S."/>
            <person name="Nolan M."/>
            <person name="Ohm R."/>
            <person name="Pangilinan J."/>
            <person name="Park H.-J."/>
            <person name="Ramirez L."/>
            <person name="Alfaro M."/>
            <person name="Sun H."/>
            <person name="Tritt A."/>
            <person name="Yoshinaga Y."/>
            <person name="Zwiers L.-H."/>
            <person name="Turgeon B."/>
            <person name="Goodwin S."/>
            <person name="Spatafora J."/>
            <person name="Crous P."/>
            <person name="Grigoriev I."/>
        </authorList>
    </citation>
    <scope>NUCLEOTIDE SEQUENCE</scope>
    <source>
        <strain evidence="2">CBS 123094</strain>
    </source>
</reference>
<keyword evidence="3" id="KW-1185">Reference proteome</keyword>
<name>A0A6A5WV77_9PLEO</name>
<dbReference type="PANTHER" id="PTHR38790">
    <property type="entry name" value="2EXR DOMAIN-CONTAINING PROTEIN-RELATED"/>
    <property type="match status" value="1"/>
</dbReference>
<feature type="domain" description="DUF7730" evidence="1">
    <location>
        <begin position="8"/>
        <end position="289"/>
    </location>
</feature>
<accession>A0A6A5WV77</accession>
<dbReference type="OrthoDB" id="10256725at2759"/>
<proteinExistence type="predicted"/>
<dbReference type="AlphaFoldDB" id="A0A6A5WV77"/>
<gene>
    <name evidence="2" type="ORF">P154DRAFT_571854</name>
</gene>
<dbReference type="Pfam" id="PF24864">
    <property type="entry name" value="DUF7730"/>
    <property type="match status" value="1"/>
</dbReference>